<evidence type="ECO:0000313" key="3">
    <source>
        <dbReference type="Proteomes" id="UP000006757"/>
    </source>
</evidence>
<dbReference type="AlphaFoldDB" id="K1WPI8"/>
<feature type="compositionally biased region" description="Basic residues" evidence="1">
    <location>
        <begin position="235"/>
        <end position="247"/>
    </location>
</feature>
<evidence type="ECO:0000256" key="1">
    <source>
        <dbReference type="SAM" id="MobiDB-lite"/>
    </source>
</evidence>
<feature type="compositionally biased region" description="Polar residues" evidence="1">
    <location>
        <begin position="118"/>
        <end position="128"/>
    </location>
</feature>
<name>K1WPI8_TRIAC</name>
<feature type="compositionally biased region" description="Low complexity" evidence="1">
    <location>
        <begin position="81"/>
        <end position="99"/>
    </location>
</feature>
<sequence length="330" mass="34579">MAAVAPPAQPPQTTAVQLPAAQNPQLPNANPQTTSAAANPANPANPAKPVETTKEPAKPEQPDAKTDTKTAALPGLKTETKASSSSSPSSSPSSSAAKAGAKDKDKDLKTSAKDAKTDTSASPTLSATELATTVLDVAGQPTVQKQAQCEYLASLSILDARSVVERSFHVPSDCMKLVKDKGRKMRAAEGAHPADTRRHHDLSVRLSRREVGAQVGQVGREGVSLLREPAGRQHGALRGRPRHHGRLHGPPAPYHGLAITEGGQLPPRRGEMDRRPGPAQEARTEGVTPAAGPQSAARSTHERKPPPSWTTRPKWTGPPTAPAADVRRGP</sequence>
<evidence type="ECO:0000313" key="2">
    <source>
        <dbReference type="EMBL" id="EKD02979.1"/>
    </source>
</evidence>
<feature type="compositionally biased region" description="Basic and acidic residues" evidence="1">
    <location>
        <begin position="51"/>
        <end position="68"/>
    </location>
</feature>
<dbReference type="Proteomes" id="UP000006757">
    <property type="component" value="Unassembled WGS sequence"/>
</dbReference>
<protein>
    <submittedName>
        <fullName evidence="2">Uncharacterized protein</fullName>
    </submittedName>
</protein>
<comment type="caution">
    <text evidence="2">The sequence shown here is derived from an EMBL/GenBank/DDBJ whole genome shotgun (WGS) entry which is preliminary data.</text>
</comment>
<organism evidence="2 3">
    <name type="scientific">Trichosporon asahii var. asahii (strain CBS 8904)</name>
    <name type="common">Yeast</name>
    <dbReference type="NCBI Taxonomy" id="1220162"/>
    <lineage>
        <taxon>Eukaryota</taxon>
        <taxon>Fungi</taxon>
        <taxon>Dikarya</taxon>
        <taxon>Basidiomycota</taxon>
        <taxon>Agaricomycotina</taxon>
        <taxon>Tremellomycetes</taxon>
        <taxon>Trichosporonales</taxon>
        <taxon>Trichosporonaceae</taxon>
        <taxon>Trichosporon</taxon>
    </lineage>
</organism>
<dbReference type="HOGENOM" id="CLU_842471_0_0_1"/>
<gene>
    <name evidence="2" type="ORF">A1Q2_02696</name>
</gene>
<keyword evidence="3" id="KW-1185">Reference proteome</keyword>
<feature type="region of interest" description="Disordered" evidence="1">
    <location>
        <begin position="1"/>
        <end position="128"/>
    </location>
</feature>
<dbReference type="EMBL" id="AMBO01000271">
    <property type="protein sequence ID" value="EKD02979.1"/>
    <property type="molecule type" value="Genomic_DNA"/>
</dbReference>
<dbReference type="InParanoid" id="K1WPI8"/>
<feature type="compositionally biased region" description="Low complexity" evidence="1">
    <location>
        <begin position="1"/>
        <end position="47"/>
    </location>
</feature>
<reference evidence="2 3" key="1">
    <citation type="journal article" date="2012" name="Eukaryot. Cell">
        <title>Genome sequence of the Trichosporon asahii environmental strain CBS 8904.</title>
        <authorList>
            <person name="Yang R.Y."/>
            <person name="Li H.T."/>
            <person name="Zhu H."/>
            <person name="Zhou G.P."/>
            <person name="Wang M."/>
            <person name="Wang L."/>
        </authorList>
    </citation>
    <scope>NUCLEOTIDE SEQUENCE [LARGE SCALE GENOMIC DNA]</scope>
    <source>
        <strain evidence="2 3">CBS 8904</strain>
    </source>
</reference>
<proteinExistence type="predicted"/>
<feature type="region of interest" description="Disordered" evidence="1">
    <location>
        <begin position="227"/>
        <end position="330"/>
    </location>
</feature>
<accession>K1WPI8</accession>
<feature type="compositionally biased region" description="Basic and acidic residues" evidence="1">
    <location>
        <begin position="100"/>
        <end position="117"/>
    </location>
</feature>